<comment type="caution">
    <text evidence="1">The sequence shown here is derived from an EMBL/GenBank/DDBJ whole genome shotgun (WGS) entry which is preliminary data.</text>
</comment>
<dbReference type="Proteomes" id="UP000265520">
    <property type="component" value="Unassembled WGS sequence"/>
</dbReference>
<reference evidence="1 2" key="1">
    <citation type="journal article" date="2018" name="Front. Plant Sci.">
        <title>Red Clover (Trifolium pratense) and Zigzag Clover (T. medium) - A Picture of Genomic Similarities and Differences.</title>
        <authorList>
            <person name="Dluhosova J."/>
            <person name="Istvanek J."/>
            <person name="Nedelnik J."/>
            <person name="Repkova J."/>
        </authorList>
    </citation>
    <scope>NUCLEOTIDE SEQUENCE [LARGE SCALE GENOMIC DNA]</scope>
    <source>
        <strain evidence="2">cv. 10/8</strain>
        <tissue evidence="1">Leaf</tissue>
    </source>
</reference>
<organism evidence="1 2">
    <name type="scientific">Trifolium medium</name>
    <dbReference type="NCBI Taxonomy" id="97028"/>
    <lineage>
        <taxon>Eukaryota</taxon>
        <taxon>Viridiplantae</taxon>
        <taxon>Streptophyta</taxon>
        <taxon>Embryophyta</taxon>
        <taxon>Tracheophyta</taxon>
        <taxon>Spermatophyta</taxon>
        <taxon>Magnoliopsida</taxon>
        <taxon>eudicotyledons</taxon>
        <taxon>Gunneridae</taxon>
        <taxon>Pentapetalae</taxon>
        <taxon>rosids</taxon>
        <taxon>fabids</taxon>
        <taxon>Fabales</taxon>
        <taxon>Fabaceae</taxon>
        <taxon>Papilionoideae</taxon>
        <taxon>50 kb inversion clade</taxon>
        <taxon>NPAAA clade</taxon>
        <taxon>Hologalegina</taxon>
        <taxon>IRL clade</taxon>
        <taxon>Trifolieae</taxon>
        <taxon>Trifolium</taxon>
    </lineage>
</organism>
<proteinExistence type="predicted"/>
<name>A0A392PV24_9FABA</name>
<accession>A0A392PV24</accession>
<evidence type="ECO:0000313" key="2">
    <source>
        <dbReference type="Proteomes" id="UP000265520"/>
    </source>
</evidence>
<protein>
    <submittedName>
        <fullName evidence="1">Uncharacterized protein</fullName>
    </submittedName>
</protein>
<dbReference type="EMBL" id="LXQA010095858">
    <property type="protein sequence ID" value="MCI15300.1"/>
    <property type="molecule type" value="Genomic_DNA"/>
</dbReference>
<keyword evidence="2" id="KW-1185">Reference proteome</keyword>
<sequence>GAGGVARDHFGRYLYGVAGNVGICSGIQAEY</sequence>
<dbReference type="AlphaFoldDB" id="A0A392PV24"/>
<feature type="non-terminal residue" evidence="1">
    <location>
        <position position="1"/>
    </location>
</feature>
<evidence type="ECO:0000313" key="1">
    <source>
        <dbReference type="EMBL" id="MCI15300.1"/>
    </source>
</evidence>